<organism evidence="1">
    <name type="scientific">uncultured Desulfobacterium sp</name>
    <dbReference type="NCBI Taxonomy" id="201089"/>
    <lineage>
        <taxon>Bacteria</taxon>
        <taxon>Pseudomonadati</taxon>
        <taxon>Thermodesulfobacteriota</taxon>
        <taxon>Desulfobacteria</taxon>
        <taxon>Desulfobacterales</taxon>
        <taxon>Desulfobacteriaceae</taxon>
        <taxon>Desulfobacterium</taxon>
        <taxon>environmental samples</taxon>
    </lineage>
</organism>
<gene>
    <name evidence="1" type="ORF">PITCH_A780089</name>
</gene>
<dbReference type="NCBIfam" id="NF033874">
    <property type="entry name" value="SidJ_rel_pseudo"/>
    <property type="match status" value="1"/>
</dbReference>
<protein>
    <submittedName>
        <fullName evidence="1">Uncharacterized protein</fullName>
    </submittedName>
</protein>
<reference evidence="1" key="1">
    <citation type="submission" date="2018-01" db="EMBL/GenBank/DDBJ databases">
        <authorList>
            <person name="Regsiter A."/>
            <person name="William W."/>
        </authorList>
    </citation>
    <scope>NUCLEOTIDE SEQUENCE</scope>
    <source>
        <strain evidence="1">TRIP AH-1</strain>
    </source>
</reference>
<dbReference type="AlphaFoldDB" id="A0A445N2M4"/>
<evidence type="ECO:0000313" key="1">
    <source>
        <dbReference type="EMBL" id="SPD75959.1"/>
    </source>
</evidence>
<name>A0A445N2M4_9BACT</name>
<proteinExistence type="predicted"/>
<sequence length="534" mass="60883">MKLSTNNLEQERILTEKTLTDKTFDFTAKFLAVNYLQTLTESHPDIINTDTITVLEKLLVDYEFRHQTQAYFMYKEVANTLCSIIVHSDALAGHAFNCLKNLLGLTNGHPHRATAEALGSLPFSIEGPEIGKPAREDIPSLTWRELIKETGLSLTSSPEFTGRSLVAGVKPEGKLIVVKLLRSGEMLDSLMREAAWMNYLSDKTHFFPVRFNIPKAVCVRDSYAFRLSTIPATQPEDLGLNKENYAICFVADNDYFSYPNDDREEKRLSDDEFSEVILRNAWLLGKLTSLGIVHSAPIPLFHNRVQRQRRRDGGMYEWPRAGRLDRWLESCLYPNLGITGVRDFEHLESFTGKSRILYRHIGSHMLSLLLIAGSYFRYKDRTRVGLDEEGRPVDARDLFDKEFLKTLIFDTFLNYYSGFTGDHFEGAFPTDLEAFSSRMIDEMGVDNHMEEILRVADQNEMSEDEFEVFLERRGFSLEKIASLQKGEQDIIIYSGPHLGAFNNRISLPEMIELVGTMSSLCIAGRYCTKVPGLQ</sequence>
<dbReference type="EMBL" id="OJIN01000223">
    <property type="protein sequence ID" value="SPD75959.1"/>
    <property type="molecule type" value="Genomic_DNA"/>
</dbReference>
<accession>A0A445N2M4</accession>